<evidence type="ECO:0000313" key="4">
    <source>
        <dbReference type="WBParaSite" id="Pan_g6187.t1"/>
    </source>
</evidence>
<keyword evidence="3" id="KW-1185">Reference proteome</keyword>
<reference evidence="4" key="2">
    <citation type="submission" date="2020-10" db="UniProtKB">
        <authorList>
            <consortium name="WormBaseParasite"/>
        </authorList>
    </citation>
    <scope>IDENTIFICATION</scope>
</reference>
<evidence type="ECO:0000256" key="2">
    <source>
        <dbReference type="SAM" id="SignalP"/>
    </source>
</evidence>
<name>A0A7E4W304_PANRE</name>
<accession>A0A7E4W304</accession>
<feature type="region of interest" description="Disordered" evidence="1">
    <location>
        <begin position="410"/>
        <end position="431"/>
    </location>
</feature>
<organism evidence="3 4">
    <name type="scientific">Panagrellus redivivus</name>
    <name type="common">Microworm</name>
    <dbReference type="NCBI Taxonomy" id="6233"/>
    <lineage>
        <taxon>Eukaryota</taxon>
        <taxon>Metazoa</taxon>
        <taxon>Ecdysozoa</taxon>
        <taxon>Nematoda</taxon>
        <taxon>Chromadorea</taxon>
        <taxon>Rhabditida</taxon>
        <taxon>Tylenchina</taxon>
        <taxon>Panagrolaimomorpha</taxon>
        <taxon>Panagrolaimoidea</taxon>
        <taxon>Panagrolaimidae</taxon>
        <taxon>Panagrellus</taxon>
    </lineage>
</organism>
<keyword evidence="2" id="KW-0732">Signal</keyword>
<reference evidence="3" key="1">
    <citation type="journal article" date="2013" name="Genetics">
        <title>The draft genome and transcriptome of Panagrellus redivivus are shaped by the harsh demands of a free-living lifestyle.</title>
        <authorList>
            <person name="Srinivasan J."/>
            <person name="Dillman A.R."/>
            <person name="Macchietto M.G."/>
            <person name="Heikkinen L."/>
            <person name="Lakso M."/>
            <person name="Fracchia K.M."/>
            <person name="Antoshechkin I."/>
            <person name="Mortazavi A."/>
            <person name="Wong G."/>
            <person name="Sternberg P.W."/>
        </authorList>
    </citation>
    <scope>NUCLEOTIDE SEQUENCE [LARGE SCALE GENOMIC DNA]</scope>
    <source>
        <strain evidence="3">MT8872</strain>
    </source>
</reference>
<dbReference type="WBParaSite" id="Pan_g6187.t1">
    <property type="protein sequence ID" value="Pan_g6187.t1"/>
    <property type="gene ID" value="Pan_g6187"/>
</dbReference>
<dbReference type="Proteomes" id="UP000492821">
    <property type="component" value="Unassembled WGS sequence"/>
</dbReference>
<feature type="compositionally biased region" description="Polar residues" evidence="1">
    <location>
        <begin position="421"/>
        <end position="431"/>
    </location>
</feature>
<evidence type="ECO:0000256" key="1">
    <source>
        <dbReference type="SAM" id="MobiDB-lite"/>
    </source>
</evidence>
<proteinExistence type="predicted"/>
<sequence length="452" mass="50688">MYVGSRYFLPVLLSLLLTATFIQCFDNPALEIVVVIKASTASVTTGYFNSAIVPFLSQLYLVFPDEVSNDKPYYLRISVNVGGETLTWPQANLNSQKRSEYLAHLKTLKPIESNGEAEGNSRALTSAMYTYYDSSVAINRITILMTDKVLLTEYDTNNAKNLRLISDQFFIIGIASKDNPTFYDSVQAASKLTGESDWVFSSLESASNNENGISTQIQKRLSYDLRPCRGLIFLNEGTTFIEKQTQINYADLQNHLFQFLLYNVAFSTDTFYDILDDKFFFIHPPKVGEFKIRTGVDDVSIYNNQDTVYKNLAQITDRVQLPYLAIVVLTQADNMTNVANTMAAMSHLAVDPNIDLFVFDASQNKTVGQNYFKEIVPANNIIDVYEASTDEMSVYYQKIIEPAFNRHMCDGDNATPPPGGPTTQRIPTTTSGSSVTDFHCLVLILLIMQAFL</sequence>
<feature type="chain" id="PRO_5028862095" evidence="2">
    <location>
        <begin position="25"/>
        <end position="452"/>
    </location>
</feature>
<feature type="signal peptide" evidence="2">
    <location>
        <begin position="1"/>
        <end position="24"/>
    </location>
</feature>
<dbReference type="AlphaFoldDB" id="A0A7E4W304"/>
<protein>
    <submittedName>
        <fullName evidence="4">VWFA domain-containing protein</fullName>
    </submittedName>
</protein>
<evidence type="ECO:0000313" key="3">
    <source>
        <dbReference type="Proteomes" id="UP000492821"/>
    </source>
</evidence>